<comment type="caution">
    <text evidence="1">The sequence shown here is derived from an EMBL/GenBank/DDBJ whole genome shotgun (WGS) entry which is preliminary data.</text>
</comment>
<organism evidence="1 2">
    <name type="scientific">Camellia lanceoleosa</name>
    <dbReference type="NCBI Taxonomy" id="1840588"/>
    <lineage>
        <taxon>Eukaryota</taxon>
        <taxon>Viridiplantae</taxon>
        <taxon>Streptophyta</taxon>
        <taxon>Embryophyta</taxon>
        <taxon>Tracheophyta</taxon>
        <taxon>Spermatophyta</taxon>
        <taxon>Magnoliopsida</taxon>
        <taxon>eudicotyledons</taxon>
        <taxon>Gunneridae</taxon>
        <taxon>Pentapetalae</taxon>
        <taxon>asterids</taxon>
        <taxon>Ericales</taxon>
        <taxon>Theaceae</taxon>
        <taxon>Camellia</taxon>
    </lineage>
</organism>
<protein>
    <submittedName>
        <fullName evidence="1">IAA-amino acid hydrolase ILR1-like 1</fullName>
    </submittedName>
</protein>
<evidence type="ECO:0000313" key="2">
    <source>
        <dbReference type="Proteomes" id="UP001060215"/>
    </source>
</evidence>
<name>A0ACC0FJH5_9ERIC</name>
<evidence type="ECO:0000313" key="1">
    <source>
        <dbReference type="EMBL" id="KAI7988277.1"/>
    </source>
</evidence>
<dbReference type="EMBL" id="CM045771">
    <property type="protein sequence ID" value="KAI7988277.1"/>
    <property type="molecule type" value="Genomic_DNA"/>
</dbReference>
<sequence length="79" mass="8587">MQPLMGAENFSFFAKVGPGYFYKVGMQNETQSQLEPGHSSYFTINEDVLPYGAAFHASLATKCLLECQQPKSASSKGSS</sequence>
<keyword evidence="2" id="KW-1185">Reference proteome</keyword>
<gene>
    <name evidence="1" type="ORF">LOK49_LG13G02650</name>
</gene>
<dbReference type="Proteomes" id="UP001060215">
    <property type="component" value="Chromosome 14"/>
</dbReference>
<proteinExistence type="predicted"/>
<accession>A0ACC0FJH5</accession>
<reference evidence="1 2" key="1">
    <citation type="journal article" date="2022" name="Plant J.">
        <title>Chromosome-level genome of Camellia lanceoleosa provides a valuable resource for understanding genome evolution and self-incompatibility.</title>
        <authorList>
            <person name="Gong W."/>
            <person name="Xiao S."/>
            <person name="Wang L."/>
            <person name="Liao Z."/>
            <person name="Chang Y."/>
            <person name="Mo W."/>
            <person name="Hu G."/>
            <person name="Li W."/>
            <person name="Zhao G."/>
            <person name="Zhu H."/>
            <person name="Hu X."/>
            <person name="Ji K."/>
            <person name="Xiang X."/>
            <person name="Song Q."/>
            <person name="Yuan D."/>
            <person name="Jin S."/>
            <person name="Zhang L."/>
        </authorList>
    </citation>
    <scope>NUCLEOTIDE SEQUENCE [LARGE SCALE GENOMIC DNA]</scope>
    <source>
        <strain evidence="1">SQ_2022a</strain>
    </source>
</reference>